<dbReference type="GO" id="GO:0012505">
    <property type="term" value="C:endomembrane system"/>
    <property type="evidence" value="ECO:0007669"/>
    <property type="project" value="UniProtKB-SubCell"/>
</dbReference>
<keyword evidence="4" id="KW-0472">Membrane</keyword>
<dbReference type="InterPro" id="IPR010482">
    <property type="entry name" value="TECPR1-like_DysF"/>
</dbReference>
<feature type="region of interest" description="Disordered" evidence="5">
    <location>
        <begin position="1"/>
        <end position="46"/>
    </location>
</feature>
<dbReference type="GO" id="GO:0005778">
    <property type="term" value="C:peroxisomal membrane"/>
    <property type="evidence" value="ECO:0007669"/>
    <property type="project" value="TreeGrafter"/>
</dbReference>
<reference evidence="7" key="3">
    <citation type="submission" date="2011-03" db="EMBL/GenBank/DDBJ databases">
        <title>Annotation of Magnaporthe poae ATCC 64411.</title>
        <authorList>
            <person name="Ma L.-J."/>
            <person name="Dead R."/>
            <person name="Young S.K."/>
            <person name="Zeng Q."/>
            <person name="Gargeya S."/>
            <person name="Fitzgerald M."/>
            <person name="Haas B."/>
            <person name="Abouelleil A."/>
            <person name="Alvarado L."/>
            <person name="Arachchi H.M."/>
            <person name="Berlin A."/>
            <person name="Brown A."/>
            <person name="Chapman S.B."/>
            <person name="Chen Z."/>
            <person name="Dunbar C."/>
            <person name="Freedman E."/>
            <person name="Gearin G."/>
            <person name="Gellesch M."/>
            <person name="Goldberg J."/>
            <person name="Griggs A."/>
            <person name="Gujja S."/>
            <person name="Heiman D."/>
            <person name="Howarth C."/>
            <person name="Larson L."/>
            <person name="Lui A."/>
            <person name="MacDonald P.J.P."/>
            <person name="Mehta T."/>
            <person name="Montmayeur A."/>
            <person name="Murphy C."/>
            <person name="Neiman D."/>
            <person name="Pearson M."/>
            <person name="Priest M."/>
            <person name="Roberts A."/>
            <person name="Saif S."/>
            <person name="Shea T."/>
            <person name="Shenoy N."/>
            <person name="Sisk P."/>
            <person name="Stolte C."/>
            <person name="Sykes S."/>
            <person name="Yandava C."/>
            <person name="Wortman J."/>
            <person name="Nusbaum C."/>
            <person name="Birren B."/>
        </authorList>
    </citation>
    <scope>NUCLEOTIDE SEQUENCE</scope>
    <source>
        <strain evidence="7">ATCC 64411</strain>
    </source>
</reference>
<dbReference type="OMA" id="WTTEDQW"/>
<feature type="domain" description="TECPR1-like DysF" evidence="6">
    <location>
        <begin position="83"/>
        <end position="153"/>
    </location>
</feature>
<evidence type="ECO:0000256" key="1">
    <source>
        <dbReference type="ARBA" id="ARBA00004308"/>
    </source>
</evidence>
<dbReference type="Proteomes" id="UP000011715">
    <property type="component" value="Unassembled WGS sequence"/>
</dbReference>
<evidence type="ECO:0000313" key="8">
    <source>
        <dbReference type="EnsemblFungi" id="MAPG_06277T0"/>
    </source>
</evidence>
<protein>
    <submittedName>
        <fullName evidence="7">Peroxin 23</fullName>
    </submittedName>
</protein>
<reference evidence="8" key="5">
    <citation type="submission" date="2015-06" db="UniProtKB">
        <authorList>
            <consortium name="EnsemblFungi"/>
        </authorList>
    </citation>
    <scope>IDENTIFICATION</scope>
    <source>
        <strain evidence="8">ATCC 64411</strain>
    </source>
</reference>
<comment type="subcellular location">
    <subcellularLocation>
        <location evidence="1">Endomembrane system</location>
    </subcellularLocation>
</comment>
<evidence type="ECO:0000256" key="2">
    <source>
        <dbReference type="ARBA" id="ARBA00022692"/>
    </source>
</evidence>
<keyword evidence="9" id="KW-1185">Reference proteome</keyword>
<name>A0A0C4E1L3_MAGP6</name>
<evidence type="ECO:0000313" key="9">
    <source>
        <dbReference type="Proteomes" id="UP000011715"/>
    </source>
</evidence>
<dbReference type="EMBL" id="GL876970">
    <property type="protein sequence ID" value="KLU87276.1"/>
    <property type="molecule type" value="Genomic_DNA"/>
</dbReference>
<reference evidence="8" key="4">
    <citation type="journal article" date="2015" name="G3 (Bethesda)">
        <title>Genome sequences of three phytopathogenic species of the Magnaporthaceae family of fungi.</title>
        <authorList>
            <person name="Okagaki L.H."/>
            <person name="Nunes C.C."/>
            <person name="Sailsbery J."/>
            <person name="Clay B."/>
            <person name="Brown D."/>
            <person name="John T."/>
            <person name="Oh Y."/>
            <person name="Young N."/>
            <person name="Fitzgerald M."/>
            <person name="Haas B.J."/>
            <person name="Zeng Q."/>
            <person name="Young S."/>
            <person name="Adiconis X."/>
            <person name="Fan L."/>
            <person name="Levin J.Z."/>
            <person name="Mitchell T.K."/>
            <person name="Okubara P.A."/>
            <person name="Farman M.L."/>
            <person name="Kohn L.M."/>
            <person name="Birren B."/>
            <person name="Ma L.-J."/>
            <person name="Dean R.A."/>
        </authorList>
    </citation>
    <scope>NUCLEOTIDE SEQUENCE</scope>
    <source>
        <strain evidence="8">ATCC 64411 / 73-15</strain>
    </source>
</reference>
<dbReference type="EnsemblFungi" id="MAPG_06277T0">
    <property type="protein sequence ID" value="MAPG_06277T0"/>
    <property type="gene ID" value="MAPG_06277"/>
</dbReference>
<dbReference type="AlphaFoldDB" id="A0A0C4E1L3"/>
<dbReference type="GO" id="GO:0007031">
    <property type="term" value="P:peroxisome organization"/>
    <property type="evidence" value="ECO:0007669"/>
    <property type="project" value="UniProtKB-ARBA"/>
</dbReference>
<organism evidence="8 9">
    <name type="scientific">Magnaporthiopsis poae (strain ATCC 64411 / 73-15)</name>
    <name type="common">Kentucky bluegrass fungus</name>
    <name type="synonym">Magnaporthe poae</name>
    <dbReference type="NCBI Taxonomy" id="644358"/>
    <lineage>
        <taxon>Eukaryota</taxon>
        <taxon>Fungi</taxon>
        <taxon>Dikarya</taxon>
        <taxon>Ascomycota</taxon>
        <taxon>Pezizomycotina</taxon>
        <taxon>Sordariomycetes</taxon>
        <taxon>Sordariomycetidae</taxon>
        <taxon>Magnaporthales</taxon>
        <taxon>Magnaporthaceae</taxon>
        <taxon>Magnaporthiopsis</taxon>
    </lineage>
</organism>
<dbReference type="OrthoDB" id="5586090at2759"/>
<dbReference type="eggNOG" id="ENOG502QT80">
    <property type="taxonomic scope" value="Eukaryota"/>
</dbReference>
<gene>
    <name evidence="7" type="ORF">MAPG_06277</name>
</gene>
<keyword evidence="3" id="KW-1133">Transmembrane helix</keyword>
<evidence type="ECO:0000313" key="7">
    <source>
        <dbReference type="EMBL" id="KLU87276.1"/>
    </source>
</evidence>
<evidence type="ECO:0000259" key="6">
    <source>
        <dbReference type="Pfam" id="PF06398"/>
    </source>
</evidence>
<dbReference type="Pfam" id="PF06398">
    <property type="entry name" value="Pex24p"/>
    <property type="match status" value="1"/>
</dbReference>
<reference evidence="9" key="2">
    <citation type="submission" date="2010-05" db="EMBL/GenBank/DDBJ databases">
        <title>The genome sequence of Magnaporthe poae strain ATCC 64411.</title>
        <authorList>
            <person name="Ma L.-J."/>
            <person name="Dead R."/>
            <person name="Young S."/>
            <person name="Zeng Q."/>
            <person name="Koehrsen M."/>
            <person name="Alvarado L."/>
            <person name="Berlin A."/>
            <person name="Chapman S.B."/>
            <person name="Chen Z."/>
            <person name="Freedman E."/>
            <person name="Gellesch M."/>
            <person name="Goldberg J."/>
            <person name="Griggs A."/>
            <person name="Gujja S."/>
            <person name="Heilman E.R."/>
            <person name="Heiman D."/>
            <person name="Hepburn T."/>
            <person name="Howarth C."/>
            <person name="Jen D."/>
            <person name="Larson L."/>
            <person name="Mehta T."/>
            <person name="Neiman D."/>
            <person name="Pearson M."/>
            <person name="Roberts A."/>
            <person name="Saif S."/>
            <person name="Shea T."/>
            <person name="Shenoy N."/>
            <person name="Sisk P."/>
            <person name="Stolte C."/>
            <person name="Sykes S."/>
            <person name="Walk T."/>
            <person name="White J."/>
            <person name="Yandava C."/>
            <person name="Haas B."/>
            <person name="Nusbaum C."/>
            <person name="Birren B."/>
        </authorList>
    </citation>
    <scope>NUCLEOTIDE SEQUENCE [LARGE SCALE GENOMIC DNA]</scope>
    <source>
        <strain evidence="9">ATCC 64411 / 73-15</strain>
    </source>
</reference>
<dbReference type="InterPro" id="IPR052646">
    <property type="entry name" value="Peroxisomal_PEX28-32"/>
</dbReference>
<sequence length="157" mass="16976">MVQMATPRSQRRDPHDVASSTAKFLTPTTTTTTPSRHPASSDGFTATFSAPGPSPTYAAFSPATLSGSTTSAAKRRSTILVHQKSPLLLATPPQITRALAYSHPFLLPLNKLVGLLTWTTEDQWESFLLVVAFWTTVLYGDVLVRVVGPLLLVPTEQ</sequence>
<dbReference type="STRING" id="644358.A0A0C4E1L3"/>
<accession>A0A0C4E1L3</accession>
<evidence type="ECO:0000256" key="5">
    <source>
        <dbReference type="SAM" id="MobiDB-lite"/>
    </source>
</evidence>
<proteinExistence type="predicted"/>
<dbReference type="PANTHER" id="PTHR31679">
    <property type="entry name" value="PEROXISOMAL MEMBRANE PROTEIN PEX30-RELATED"/>
    <property type="match status" value="1"/>
</dbReference>
<dbReference type="EMBL" id="ADBL01001510">
    <property type="status" value="NOT_ANNOTATED_CDS"/>
    <property type="molecule type" value="Genomic_DNA"/>
</dbReference>
<evidence type="ECO:0000256" key="3">
    <source>
        <dbReference type="ARBA" id="ARBA00022989"/>
    </source>
</evidence>
<keyword evidence="2" id="KW-0812">Transmembrane</keyword>
<reference evidence="7" key="1">
    <citation type="submission" date="2010-05" db="EMBL/GenBank/DDBJ databases">
        <title>The Genome Sequence of Magnaporthe poae strain ATCC 64411.</title>
        <authorList>
            <consortium name="The Broad Institute Genome Sequencing Platform"/>
            <consortium name="Broad Institute Genome Sequencing Center for Infectious Disease"/>
            <person name="Ma L.-J."/>
            <person name="Dead R."/>
            <person name="Young S."/>
            <person name="Zeng Q."/>
            <person name="Koehrsen M."/>
            <person name="Alvarado L."/>
            <person name="Berlin A."/>
            <person name="Chapman S.B."/>
            <person name="Chen Z."/>
            <person name="Freedman E."/>
            <person name="Gellesch M."/>
            <person name="Goldberg J."/>
            <person name="Griggs A."/>
            <person name="Gujja S."/>
            <person name="Heilman E.R."/>
            <person name="Heiman D."/>
            <person name="Hepburn T."/>
            <person name="Howarth C."/>
            <person name="Jen D."/>
            <person name="Larson L."/>
            <person name="Mehta T."/>
            <person name="Neiman D."/>
            <person name="Pearson M."/>
            <person name="Roberts A."/>
            <person name="Saif S."/>
            <person name="Shea T."/>
            <person name="Shenoy N."/>
            <person name="Sisk P."/>
            <person name="Stolte C."/>
            <person name="Sykes S."/>
            <person name="Walk T."/>
            <person name="White J."/>
            <person name="Yandava C."/>
            <person name="Haas B."/>
            <person name="Nusbaum C."/>
            <person name="Birren B."/>
        </authorList>
    </citation>
    <scope>NUCLEOTIDE SEQUENCE</scope>
    <source>
        <strain evidence="7">ATCC 64411</strain>
    </source>
</reference>
<dbReference type="PANTHER" id="PTHR31679:SF2">
    <property type="entry name" value="PEROXISOMAL MEMBRANE PROTEIN PEX30-RELATED"/>
    <property type="match status" value="1"/>
</dbReference>
<dbReference type="VEuPathDB" id="FungiDB:MAPG_06277"/>
<evidence type="ECO:0000256" key="4">
    <source>
        <dbReference type="ARBA" id="ARBA00023136"/>
    </source>
</evidence>